<reference evidence="2" key="2">
    <citation type="submission" date="2019-06" db="EMBL/GenBank/DDBJ databases">
        <title>Genomics analysis of Aphanomyces spp. identifies a new class of oomycete effector associated with host adaptation.</title>
        <authorList>
            <person name="Gaulin E."/>
        </authorList>
    </citation>
    <scope>NUCLEOTIDE SEQUENCE</scope>
    <source>
        <strain evidence="2">CBS 578.67</strain>
    </source>
</reference>
<evidence type="ECO:0000313" key="2">
    <source>
        <dbReference type="EMBL" id="KAF0689157.1"/>
    </source>
</evidence>
<keyword evidence="1" id="KW-1133">Transmembrane helix</keyword>
<organism evidence="3 4">
    <name type="scientific">Aphanomyces stellatus</name>
    <dbReference type="NCBI Taxonomy" id="120398"/>
    <lineage>
        <taxon>Eukaryota</taxon>
        <taxon>Sar</taxon>
        <taxon>Stramenopiles</taxon>
        <taxon>Oomycota</taxon>
        <taxon>Saprolegniomycetes</taxon>
        <taxon>Saprolegniales</taxon>
        <taxon>Verrucalvaceae</taxon>
        <taxon>Aphanomyces</taxon>
    </lineage>
</organism>
<evidence type="ECO:0000313" key="4">
    <source>
        <dbReference type="Proteomes" id="UP000332933"/>
    </source>
</evidence>
<keyword evidence="1" id="KW-0812">Transmembrane</keyword>
<dbReference type="EMBL" id="VJMH01006520">
    <property type="protein sequence ID" value="KAF0689157.1"/>
    <property type="molecule type" value="Genomic_DNA"/>
</dbReference>
<dbReference type="AlphaFoldDB" id="A0A485LE78"/>
<keyword evidence="4" id="KW-1185">Reference proteome</keyword>
<dbReference type="Proteomes" id="UP000332933">
    <property type="component" value="Unassembled WGS sequence"/>
</dbReference>
<sequence>MTHPLGASIVDYLGKPANDACDTAIGPKTSVSCSWGTSLNWGDWAVSGVGGAVFLALVAFQWYYDRDIQLTDAVVKVDVVDDDDAIPSFSYELEPSTPVAKVV</sequence>
<evidence type="ECO:0000256" key="1">
    <source>
        <dbReference type="SAM" id="Phobius"/>
    </source>
</evidence>
<evidence type="ECO:0000313" key="3">
    <source>
        <dbReference type="EMBL" id="VFT96143.1"/>
    </source>
</evidence>
<accession>A0A485LE78</accession>
<keyword evidence="1" id="KW-0472">Membrane</keyword>
<reference evidence="3 4" key="1">
    <citation type="submission" date="2019-03" db="EMBL/GenBank/DDBJ databases">
        <authorList>
            <person name="Gaulin E."/>
            <person name="Dumas B."/>
        </authorList>
    </citation>
    <scope>NUCLEOTIDE SEQUENCE [LARGE SCALE GENOMIC DNA]</scope>
    <source>
        <strain evidence="3">CBS 568.67</strain>
    </source>
</reference>
<name>A0A485LE78_9STRA</name>
<gene>
    <name evidence="3" type="primary">Aste57867_19429</name>
    <name evidence="2" type="ORF">As57867_019365</name>
    <name evidence="3" type="ORF">ASTE57867_19429</name>
</gene>
<feature type="transmembrane region" description="Helical" evidence="1">
    <location>
        <begin position="44"/>
        <end position="64"/>
    </location>
</feature>
<dbReference type="EMBL" id="CAADRA010006541">
    <property type="protein sequence ID" value="VFT96143.1"/>
    <property type="molecule type" value="Genomic_DNA"/>
</dbReference>
<protein>
    <submittedName>
        <fullName evidence="3">Aste57867_19429 protein</fullName>
    </submittedName>
</protein>
<proteinExistence type="predicted"/>